<dbReference type="AlphaFoldDB" id="A0A6S6UBV3"/>
<proteinExistence type="predicted"/>
<gene>
    <name evidence="3" type="ORF">HELGO_WM24069</name>
</gene>
<protein>
    <submittedName>
        <fullName evidence="3">Uncharacterized protein</fullName>
    </submittedName>
</protein>
<feature type="transmembrane region" description="Helical" evidence="1">
    <location>
        <begin position="65"/>
        <end position="92"/>
    </location>
</feature>
<feature type="chain" id="PRO_5028411279" evidence="2">
    <location>
        <begin position="21"/>
        <end position="141"/>
    </location>
</feature>
<keyword evidence="1" id="KW-0472">Membrane</keyword>
<evidence type="ECO:0000256" key="2">
    <source>
        <dbReference type="SAM" id="SignalP"/>
    </source>
</evidence>
<evidence type="ECO:0000256" key="1">
    <source>
        <dbReference type="SAM" id="Phobius"/>
    </source>
</evidence>
<name>A0A6S6UBV3_9BACT</name>
<evidence type="ECO:0000313" key="3">
    <source>
        <dbReference type="EMBL" id="CAA6829258.1"/>
    </source>
</evidence>
<reference evidence="3" key="1">
    <citation type="submission" date="2020-01" db="EMBL/GenBank/DDBJ databases">
        <authorList>
            <person name="Meier V. D."/>
            <person name="Meier V D."/>
        </authorList>
    </citation>
    <scope>NUCLEOTIDE SEQUENCE</scope>
    <source>
        <strain evidence="3">HLG_WM_MAG_10</strain>
    </source>
</reference>
<organism evidence="3">
    <name type="scientific">uncultured Aureispira sp</name>
    <dbReference type="NCBI Taxonomy" id="1331704"/>
    <lineage>
        <taxon>Bacteria</taxon>
        <taxon>Pseudomonadati</taxon>
        <taxon>Bacteroidota</taxon>
        <taxon>Saprospiria</taxon>
        <taxon>Saprospirales</taxon>
        <taxon>Saprospiraceae</taxon>
        <taxon>Aureispira</taxon>
        <taxon>environmental samples</taxon>
    </lineage>
</organism>
<sequence length="141" mass="15437">MKYLILTLSLLIGSLNPSFAGVSYVTSSELSPPVEKTIKKKQKRVKRKLFKQKRKPNKVRSKGRVTLLMIAGVGCAILSLIFLAITIFFFISTGLVFDVLIALTVFFAVLTIISFIMASVYSKNVGVRGEQGGQNGGKATY</sequence>
<feature type="signal peptide" evidence="2">
    <location>
        <begin position="1"/>
        <end position="20"/>
    </location>
</feature>
<feature type="transmembrane region" description="Helical" evidence="1">
    <location>
        <begin position="99"/>
        <end position="121"/>
    </location>
</feature>
<keyword evidence="1" id="KW-1133">Transmembrane helix</keyword>
<accession>A0A6S6UBV3</accession>
<keyword evidence="1" id="KW-0812">Transmembrane</keyword>
<keyword evidence="2" id="KW-0732">Signal</keyword>
<dbReference type="EMBL" id="CACVAQ010000476">
    <property type="protein sequence ID" value="CAA6829258.1"/>
    <property type="molecule type" value="Genomic_DNA"/>
</dbReference>